<feature type="transmembrane region" description="Helical" evidence="7">
    <location>
        <begin position="848"/>
        <end position="871"/>
    </location>
</feature>
<feature type="compositionally biased region" description="Low complexity" evidence="6">
    <location>
        <begin position="584"/>
        <end position="598"/>
    </location>
</feature>
<name>A0A1E3PSC7_9ASCO</name>
<dbReference type="InterPro" id="IPR018966">
    <property type="entry name" value="VTC_domain"/>
</dbReference>
<evidence type="ECO:0000256" key="2">
    <source>
        <dbReference type="ARBA" id="ARBA00022554"/>
    </source>
</evidence>
<dbReference type="AlphaFoldDB" id="A0A1E3PSC7"/>
<dbReference type="STRING" id="857566.A0A1E3PSC7"/>
<dbReference type="GO" id="GO:0033254">
    <property type="term" value="C:vacuolar transporter chaperone complex"/>
    <property type="evidence" value="ECO:0007669"/>
    <property type="project" value="TreeGrafter"/>
</dbReference>
<feature type="transmembrane region" description="Helical" evidence="7">
    <location>
        <begin position="883"/>
        <end position="907"/>
    </location>
</feature>
<dbReference type="EMBL" id="KV454406">
    <property type="protein sequence ID" value="ODQ68333.1"/>
    <property type="molecule type" value="Genomic_DNA"/>
</dbReference>
<feature type="compositionally biased region" description="Low complexity" evidence="6">
    <location>
        <begin position="458"/>
        <end position="470"/>
    </location>
</feature>
<evidence type="ECO:0000256" key="3">
    <source>
        <dbReference type="ARBA" id="ARBA00022692"/>
    </source>
</evidence>
<dbReference type="InterPro" id="IPR004331">
    <property type="entry name" value="SPX_dom"/>
</dbReference>
<dbReference type="GO" id="GO:0007034">
    <property type="term" value="P:vacuolar transport"/>
    <property type="evidence" value="ECO:0007669"/>
    <property type="project" value="TreeGrafter"/>
</dbReference>
<feature type="compositionally biased region" description="Polar residues" evidence="6">
    <location>
        <begin position="666"/>
        <end position="693"/>
    </location>
</feature>
<feature type="domain" description="SPX" evidence="8">
    <location>
        <begin position="1"/>
        <end position="179"/>
    </location>
</feature>
<evidence type="ECO:0000256" key="7">
    <source>
        <dbReference type="SAM" id="Phobius"/>
    </source>
</evidence>
<dbReference type="CDD" id="cd14474">
    <property type="entry name" value="SPX_YDR089W"/>
    <property type="match status" value="1"/>
</dbReference>
<evidence type="ECO:0000256" key="1">
    <source>
        <dbReference type="ARBA" id="ARBA00004128"/>
    </source>
</evidence>
<protein>
    <recommendedName>
        <fullName evidence="8">SPX domain-containing protein</fullName>
    </recommendedName>
</protein>
<evidence type="ECO:0000256" key="4">
    <source>
        <dbReference type="ARBA" id="ARBA00022989"/>
    </source>
</evidence>
<comment type="subcellular location">
    <subcellularLocation>
        <location evidence="1">Vacuole membrane</location>
        <topology evidence="1">Multi-pass membrane protein</topology>
    </subcellularLocation>
</comment>
<dbReference type="Pfam" id="PF09359">
    <property type="entry name" value="VTC"/>
    <property type="match status" value="1"/>
</dbReference>
<feature type="region of interest" description="Disordered" evidence="6">
    <location>
        <begin position="578"/>
        <end position="693"/>
    </location>
</feature>
<dbReference type="GO" id="GO:0042144">
    <property type="term" value="P:vacuole fusion, non-autophagic"/>
    <property type="evidence" value="ECO:0007669"/>
    <property type="project" value="TreeGrafter"/>
</dbReference>
<dbReference type="Gene3D" id="3.20.100.30">
    <property type="entry name" value="VTC, catalytic tunnel domain"/>
    <property type="match status" value="1"/>
</dbReference>
<dbReference type="GO" id="GO:0000329">
    <property type="term" value="C:fungal-type vacuole membrane"/>
    <property type="evidence" value="ECO:0007669"/>
    <property type="project" value="TreeGrafter"/>
</dbReference>
<feature type="compositionally biased region" description="Polar residues" evidence="6">
    <location>
        <begin position="604"/>
        <end position="657"/>
    </location>
</feature>
<accession>A0A1E3PSC7</accession>
<dbReference type="InterPro" id="IPR042267">
    <property type="entry name" value="VTC_sf"/>
</dbReference>
<keyword evidence="2" id="KW-0926">Vacuole</keyword>
<dbReference type="PANTHER" id="PTHR46140:SF1">
    <property type="entry name" value="VACUOLAR TRANSPORTER CHAPERONE COMPLEX SUBUNIT 4-RELATED"/>
    <property type="match status" value="1"/>
</dbReference>
<evidence type="ECO:0000313" key="10">
    <source>
        <dbReference type="Proteomes" id="UP000095009"/>
    </source>
</evidence>
<keyword evidence="10" id="KW-1185">Reference proteome</keyword>
<feature type="region of interest" description="Disordered" evidence="6">
    <location>
        <begin position="790"/>
        <end position="815"/>
    </location>
</feature>
<evidence type="ECO:0000256" key="6">
    <source>
        <dbReference type="SAM" id="MobiDB-lite"/>
    </source>
</evidence>
<dbReference type="PANTHER" id="PTHR46140">
    <property type="entry name" value="VACUOLAR TRANSPORTER CHAPERONE 1-RELATED"/>
    <property type="match status" value="1"/>
</dbReference>
<feature type="region of interest" description="Disordered" evidence="6">
    <location>
        <begin position="445"/>
        <end position="470"/>
    </location>
</feature>
<reference evidence="9 10" key="1">
    <citation type="journal article" date="2016" name="Proc. Natl. Acad. Sci. U.S.A.">
        <title>Comparative genomics of biotechnologically important yeasts.</title>
        <authorList>
            <person name="Riley R."/>
            <person name="Haridas S."/>
            <person name="Wolfe K.H."/>
            <person name="Lopes M.R."/>
            <person name="Hittinger C.T."/>
            <person name="Goeker M."/>
            <person name="Salamov A.A."/>
            <person name="Wisecaver J.H."/>
            <person name="Long T.M."/>
            <person name="Calvey C.H."/>
            <person name="Aerts A.L."/>
            <person name="Barry K.W."/>
            <person name="Choi C."/>
            <person name="Clum A."/>
            <person name="Coughlan A.Y."/>
            <person name="Deshpande S."/>
            <person name="Douglass A.P."/>
            <person name="Hanson S.J."/>
            <person name="Klenk H.-P."/>
            <person name="LaButti K.M."/>
            <person name="Lapidus A."/>
            <person name="Lindquist E.A."/>
            <person name="Lipzen A.M."/>
            <person name="Meier-Kolthoff J.P."/>
            <person name="Ohm R.A."/>
            <person name="Otillar R.P."/>
            <person name="Pangilinan J.L."/>
            <person name="Peng Y."/>
            <person name="Rokas A."/>
            <person name="Rosa C.A."/>
            <person name="Scheuner C."/>
            <person name="Sibirny A.A."/>
            <person name="Slot J.C."/>
            <person name="Stielow J.B."/>
            <person name="Sun H."/>
            <person name="Kurtzman C.P."/>
            <person name="Blackwell M."/>
            <person name="Grigoriev I.V."/>
            <person name="Jeffries T.W."/>
        </authorList>
    </citation>
    <scope>NUCLEOTIDE SEQUENCE [LARGE SCALE GENOMIC DNA]</scope>
    <source>
        <strain evidence="9 10">DSM 6958</strain>
    </source>
</reference>
<gene>
    <name evidence="9" type="ORF">NADFUDRAFT_48979</name>
</gene>
<dbReference type="InterPro" id="IPR051572">
    <property type="entry name" value="VTC_Complex_Subunit"/>
</dbReference>
<evidence type="ECO:0000259" key="8">
    <source>
        <dbReference type="PROSITE" id="PS51382"/>
    </source>
</evidence>
<dbReference type="GO" id="GO:0016237">
    <property type="term" value="P:microautophagy"/>
    <property type="evidence" value="ECO:0007669"/>
    <property type="project" value="TreeGrafter"/>
</dbReference>
<evidence type="ECO:0000313" key="9">
    <source>
        <dbReference type="EMBL" id="ODQ68333.1"/>
    </source>
</evidence>
<organism evidence="9 10">
    <name type="scientific">Nadsonia fulvescens var. elongata DSM 6958</name>
    <dbReference type="NCBI Taxonomy" id="857566"/>
    <lineage>
        <taxon>Eukaryota</taxon>
        <taxon>Fungi</taxon>
        <taxon>Dikarya</taxon>
        <taxon>Ascomycota</taxon>
        <taxon>Saccharomycotina</taxon>
        <taxon>Dipodascomycetes</taxon>
        <taxon>Dipodascales</taxon>
        <taxon>Dipodascales incertae sedis</taxon>
        <taxon>Nadsonia</taxon>
    </lineage>
</organism>
<dbReference type="Proteomes" id="UP000095009">
    <property type="component" value="Unassembled WGS sequence"/>
</dbReference>
<dbReference type="PROSITE" id="PS51382">
    <property type="entry name" value="SPX"/>
    <property type="match status" value="1"/>
</dbReference>
<keyword evidence="5 7" id="KW-0472">Membrane</keyword>
<feature type="transmembrane region" description="Helical" evidence="7">
    <location>
        <begin position="919"/>
        <end position="940"/>
    </location>
</feature>
<proteinExistence type="predicted"/>
<keyword evidence="4 7" id="KW-1133">Transmembrane helix</keyword>
<dbReference type="OrthoDB" id="5588846at2759"/>
<sequence>MKYGQELSRRSVPEWKAYNLDYNEIKFIIKQVTTLESRLKNDDKTKVYTARGENRLFEALKEQYNNISLFVKSKTGEIDRRIEMCTKLVEQLSKLDEKYSSVASDPSVSLNHSSPPKINYLTSKARQAKLYKLRSVLAKVTCDVQALARFIGVQRTGFRKLLKKYTKWSKSPTKDSVVQRFLPILESPSSFTRQDFTSQFLELGLLHNVLRDAEITSINPKLLPLDLPNESLLKFDCQMVTTISKESQIFWVHPDNIVEIQLAILNHMNLVSVPTKLTKIGSFINSPAGLENIKDTMGSKVNEVFELHPNDDSSAVGPTTTYDISTNTVYFDNPKKLYSIQSSSEPGQLRWVKNSESTKGSPQSNHVMCAPVGGLRHFVTANIDQSIVNDLLTNNLSNVSLKTSFNNNTALAIDWIKKRSAKPISRIESERIRFQFTQSDSIFDNNEQRDRKRYSQGSLHSNVSTSSLSDLNNPDKTMVWACIDSNIKLSSGSQLNNLSNNADSYHEISFPHAVLEIRWKGSKKPSWIDKLAKSHLVYPVSGFTLFTHSVAIFQSDSLSQQPSWIKLLSENIDIRKLPPRPVRSKSSASLSIKNSSLAHHSESNDWSNRLNSDSNQASSNATHGILLNSNQSLLNPHSSRATCSSLGRRASTSSLPPSLTEESDNNSDTSLSTQKSKQAQLSSKRSTTQLNEQPSMVRYWNEFDNPEDDNENAFVIPGYDSNGYYDSDNDGHGKFLSEKSVNYIIDVSDRMISKVKRVFGIVDNGPHGSIGFNNSRNQNSLQHDYLYSDNEEDEENSYEHETESLDNGEQQNSRVSYSPRFKARRVILDVEEGDFELLSPSTTARDSILTFLYSFLVTVSLVTISILLGVIAAEDTDKLSSAAYIFIILGMIFGIVIGVLGMVLFFIRDFPPGSFHQIVIFLAFFVSIAGGTGGVCWLLANESSLLF</sequence>
<dbReference type="GO" id="GO:0006799">
    <property type="term" value="P:polyphosphate biosynthetic process"/>
    <property type="evidence" value="ECO:0007669"/>
    <property type="project" value="UniProtKB-ARBA"/>
</dbReference>
<keyword evidence="3 7" id="KW-0812">Transmembrane</keyword>
<evidence type="ECO:0000256" key="5">
    <source>
        <dbReference type="ARBA" id="ARBA00023136"/>
    </source>
</evidence>